<dbReference type="GO" id="GO:0051539">
    <property type="term" value="F:4 iron, 4 sulfur cluster binding"/>
    <property type="evidence" value="ECO:0007669"/>
    <property type="project" value="UniProtKB-KW"/>
</dbReference>
<dbReference type="PIRSF" id="PIRSF004869">
    <property type="entry name" value="PflX_prd"/>
    <property type="match status" value="1"/>
</dbReference>
<name>E3DPT4_HALPG</name>
<evidence type="ECO:0000313" key="8">
    <source>
        <dbReference type="EMBL" id="ADO77776.1"/>
    </source>
</evidence>
<dbReference type="InterPro" id="IPR034457">
    <property type="entry name" value="Organic_radical-activating"/>
</dbReference>
<evidence type="ECO:0000259" key="7">
    <source>
        <dbReference type="PROSITE" id="PS51918"/>
    </source>
</evidence>
<feature type="domain" description="Radical SAM core" evidence="7">
    <location>
        <begin position="70"/>
        <end position="287"/>
    </location>
</feature>
<reference evidence="8 9" key="2">
    <citation type="journal article" date="2011" name="Stand. Genomic Sci.">
        <title>Complete genome sequence of the extremely halophilic Halanaerobium praevalens type strain (GSL).</title>
        <authorList>
            <person name="Ivanova N."/>
            <person name="Sikorski J."/>
            <person name="Chertkov O."/>
            <person name="Nolan M."/>
            <person name="Lucas S."/>
            <person name="Hammon N."/>
            <person name="Deshpande S."/>
            <person name="Cheng J.F."/>
            <person name="Tapia R."/>
            <person name="Han C."/>
            <person name="Goodwin L."/>
            <person name="Pitluck S."/>
            <person name="Huntemann M."/>
            <person name="Liolios K."/>
            <person name="Pagani I."/>
            <person name="Mavromatis K."/>
            <person name="Ovchinikova G."/>
            <person name="Pati A."/>
            <person name="Chen A."/>
            <person name="Palaniappan K."/>
            <person name="Land M."/>
            <person name="Hauser L."/>
            <person name="Brambilla E.M."/>
            <person name="Kannan K.P."/>
            <person name="Rohde M."/>
            <person name="Tindall B.J."/>
            <person name="Goker M."/>
            <person name="Detter J.C."/>
            <person name="Woyke T."/>
            <person name="Bristow J."/>
            <person name="Eisen J.A."/>
            <person name="Markowitz V."/>
            <person name="Hugenholtz P."/>
            <person name="Kyrpides N.C."/>
            <person name="Klenk H.P."/>
            <person name="Lapidus A."/>
        </authorList>
    </citation>
    <scope>NUCLEOTIDE SEQUENCE [LARGE SCALE GENOMIC DNA]</scope>
    <source>
        <strain evidence="9">ATCC 33744 / DSM 2228 / GSL</strain>
    </source>
</reference>
<dbReference type="PATRIC" id="fig|572479.3.peg.1671"/>
<keyword evidence="4 6" id="KW-0408">Iron</keyword>
<comment type="cofactor">
    <cofactor evidence="6">
        <name>[4Fe-4S] cluster</name>
        <dbReference type="ChEBI" id="CHEBI:49883"/>
    </cofactor>
    <text evidence="6">Binds 1 [4Fe-4S] cluster. The cluster is coordinated with 3 cysteines and an exchangeable S-adenosyl-L-methionine.</text>
</comment>
<evidence type="ECO:0000256" key="5">
    <source>
        <dbReference type="ARBA" id="ARBA00023014"/>
    </source>
</evidence>
<dbReference type="SUPFAM" id="SSF102114">
    <property type="entry name" value="Radical SAM enzymes"/>
    <property type="match status" value="1"/>
</dbReference>
<feature type="binding site" evidence="6">
    <location>
        <position position="89"/>
    </location>
    <ligand>
        <name>[4Fe-4S] cluster</name>
        <dbReference type="ChEBI" id="CHEBI:49883"/>
        <note>4Fe-4S-S-AdoMet</note>
    </ligand>
</feature>
<dbReference type="PANTHER" id="PTHR30352:SF5">
    <property type="entry name" value="PYRUVATE FORMATE-LYASE 1-ACTIVATING ENZYME"/>
    <property type="match status" value="1"/>
</dbReference>
<dbReference type="NCBIfam" id="TIGR04337">
    <property type="entry name" value="AmmeMemoSam_rS"/>
    <property type="match status" value="1"/>
</dbReference>
<dbReference type="InterPro" id="IPR013785">
    <property type="entry name" value="Aldolase_TIM"/>
</dbReference>
<evidence type="ECO:0000256" key="4">
    <source>
        <dbReference type="ARBA" id="ARBA00023004"/>
    </source>
</evidence>
<dbReference type="AlphaFoldDB" id="E3DPT4"/>
<dbReference type="OrthoDB" id="9778883at2"/>
<dbReference type="GO" id="GO:0046872">
    <property type="term" value="F:metal ion binding"/>
    <property type="evidence" value="ECO:0007669"/>
    <property type="project" value="UniProtKB-KW"/>
</dbReference>
<keyword evidence="2 6" id="KW-0949">S-adenosyl-L-methionine</keyword>
<dbReference type="Gene3D" id="3.20.20.70">
    <property type="entry name" value="Aldolase class I"/>
    <property type="match status" value="1"/>
</dbReference>
<feature type="binding site" evidence="6">
    <location>
        <position position="92"/>
    </location>
    <ligand>
        <name>[4Fe-4S] cluster</name>
        <dbReference type="ChEBI" id="CHEBI:49883"/>
        <note>4Fe-4S-S-AdoMet</note>
    </ligand>
</feature>
<evidence type="ECO:0000256" key="6">
    <source>
        <dbReference type="PIRSR" id="PIRSR004869-50"/>
    </source>
</evidence>
<evidence type="ECO:0000256" key="1">
    <source>
        <dbReference type="ARBA" id="ARBA00022485"/>
    </source>
</evidence>
<keyword evidence="5 6" id="KW-0411">Iron-sulfur</keyword>
<dbReference type="RefSeq" id="WP_014553796.1">
    <property type="nucleotide sequence ID" value="NC_017455.1"/>
</dbReference>
<dbReference type="KEGG" id="hpk:Hprae_1650"/>
<feature type="binding site" evidence="6">
    <location>
        <position position="85"/>
    </location>
    <ligand>
        <name>[4Fe-4S] cluster</name>
        <dbReference type="ChEBI" id="CHEBI:49883"/>
        <note>4Fe-4S-S-AdoMet</note>
    </ligand>
</feature>
<keyword evidence="9" id="KW-1185">Reference proteome</keyword>
<sequence>MNKKKEAKFYQKEENNLIKCNLCPHNCKIDNHKTGLCQVRKNINSKLYSLNYQKVSALSIDPVEKKPLYHFYPQKKVLSFGSWGCNMSCIFCQNWQISQEKPQLKNFNAEEIIEIAINRNIDLLAYTYSEPTVFYEFMLETAQLATAKGLKNIMVSNGLIEPKPLEQLVPYLDAANIDLKAFNNDFYQEQCNANLESVKKTIKLLVKKIHLEITTLVITDLNDNLAELEALFSWLAEVNKQIPLHLSRYYPAYNLKKAPTAENKMKKAYQLAKRYLDHVYLGNLNFKKTASTFCNNCGEKLIDRNKIKFENLLKANKCPICRTELWGEF</sequence>
<dbReference type="Pfam" id="PF04055">
    <property type="entry name" value="Radical_SAM"/>
    <property type="match status" value="1"/>
</dbReference>
<dbReference type="InterPro" id="IPR016431">
    <property type="entry name" value="Pyrv-formate_lyase-activ_prd"/>
</dbReference>
<reference evidence="9" key="1">
    <citation type="submission" date="2010-10" db="EMBL/GenBank/DDBJ databases">
        <title>The complete genome of Halanaerobium praevalens DSM 2228.</title>
        <authorList>
            <consortium name="US DOE Joint Genome Institute (JGI-PGF)"/>
            <person name="Lucas S."/>
            <person name="Copeland A."/>
            <person name="Lapidus A."/>
            <person name="Glavina del Rio T."/>
            <person name="Dalin E."/>
            <person name="Tice H."/>
            <person name="Bruce D."/>
            <person name="Goodwin L."/>
            <person name="Pitluck S."/>
            <person name="Kyrpides N."/>
            <person name="Mavromatis K."/>
            <person name="Ivanova N."/>
            <person name="Ovchinnikova G."/>
            <person name="Chertkov O."/>
            <person name="Detter J.C."/>
            <person name="Han C."/>
            <person name="Larimer F."/>
            <person name="Land M."/>
            <person name="Hauser L."/>
            <person name="Markowitz V."/>
            <person name="Cheng J.-F."/>
            <person name="Hugenholtz P."/>
            <person name="Woyke T."/>
            <person name="Wu D."/>
            <person name="Tindall B."/>
            <person name="Pomrenke H.G."/>
            <person name="Brambilla E."/>
            <person name="Klenk H.-P."/>
            <person name="Eisen J.A."/>
        </authorList>
    </citation>
    <scope>NUCLEOTIDE SEQUENCE [LARGE SCALE GENOMIC DNA]</scope>
    <source>
        <strain evidence="9">ATCC 33744 / DSM 2228 / GSL</strain>
    </source>
</reference>
<organism evidence="8 9">
    <name type="scientific">Halanaerobium praevalens (strain ATCC 33744 / DSM 2228 / GSL)</name>
    <dbReference type="NCBI Taxonomy" id="572479"/>
    <lineage>
        <taxon>Bacteria</taxon>
        <taxon>Bacillati</taxon>
        <taxon>Bacillota</taxon>
        <taxon>Clostridia</taxon>
        <taxon>Halanaerobiales</taxon>
        <taxon>Halanaerobiaceae</taxon>
        <taxon>Halanaerobium</taxon>
    </lineage>
</organism>
<dbReference type="HOGENOM" id="CLU_044176_1_1_9"/>
<dbReference type="CDD" id="cd01335">
    <property type="entry name" value="Radical_SAM"/>
    <property type="match status" value="1"/>
</dbReference>
<accession>E3DPT4</accession>
<dbReference type="STRING" id="572479.Hprae_1650"/>
<dbReference type="GO" id="GO:0003824">
    <property type="term" value="F:catalytic activity"/>
    <property type="evidence" value="ECO:0007669"/>
    <property type="project" value="InterPro"/>
</dbReference>
<dbReference type="EMBL" id="CP002175">
    <property type="protein sequence ID" value="ADO77776.1"/>
    <property type="molecule type" value="Genomic_DNA"/>
</dbReference>
<gene>
    <name evidence="8" type="ordered locus">Hprae_1650</name>
</gene>
<proteinExistence type="predicted"/>
<dbReference type="eggNOG" id="COG1180">
    <property type="taxonomic scope" value="Bacteria"/>
</dbReference>
<dbReference type="InterPro" id="IPR007197">
    <property type="entry name" value="rSAM"/>
</dbReference>
<evidence type="ECO:0000313" key="9">
    <source>
        <dbReference type="Proteomes" id="UP000006866"/>
    </source>
</evidence>
<dbReference type="SFLD" id="SFLDS00029">
    <property type="entry name" value="Radical_SAM"/>
    <property type="match status" value="1"/>
</dbReference>
<dbReference type="InterPro" id="IPR058240">
    <property type="entry name" value="rSAM_sf"/>
</dbReference>
<dbReference type="InterPro" id="IPR027596">
    <property type="entry name" value="AmmeMemoSam_rS"/>
</dbReference>
<dbReference type="PANTHER" id="PTHR30352">
    <property type="entry name" value="PYRUVATE FORMATE-LYASE-ACTIVATING ENZYME"/>
    <property type="match status" value="1"/>
</dbReference>
<evidence type="ECO:0000256" key="2">
    <source>
        <dbReference type="ARBA" id="ARBA00022691"/>
    </source>
</evidence>
<dbReference type="SFLD" id="SFLDG01101">
    <property type="entry name" value="Uncharacterised_Radical_SAM_Su"/>
    <property type="match status" value="1"/>
</dbReference>
<evidence type="ECO:0000256" key="3">
    <source>
        <dbReference type="ARBA" id="ARBA00022723"/>
    </source>
</evidence>
<keyword evidence="3 6" id="KW-0479">Metal-binding</keyword>
<dbReference type="PROSITE" id="PS51918">
    <property type="entry name" value="RADICAL_SAM"/>
    <property type="match status" value="1"/>
</dbReference>
<protein>
    <submittedName>
        <fullName evidence="8">Radical SAM domain protein</fullName>
    </submittedName>
</protein>
<keyword evidence="1" id="KW-0004">4Fe-4S</keyword>
<dbReference type="Proteomes" id="UP000006866">
    <property type="component" value="Chromosome"/>
</dbReference>